<reference evidence="5" key="1">
    <citation type="submission" date="2025-08" db="UniProtKB">
        <authorList>
            <consortium name="RefSeq"/>
        </authorList>
    </citation>
    <scope>IDENTIFICATION</scope>
    <source>
        <tissue evidence="5">Leaves</tissue>
    </source>
</reference>
<dbReference type="Pfam" id="PF14111">
    <property type="entry name" value="DUF4283"/>
    <property type="match status" value="1"/>
</dbReference>
<dbReference type="PANTHER" id="PTHR31286:SF62">
    <property type="entry name" value="ZINC FINGER, CCHC-TYPE-LIKE PROTEIN"/>
    <property type="match status" value="1"/>
</dbReference>
<feature type="compositionally biased region" description="Basic and acidic residues" evidence="1">
    <location>
        <begin position="434"/>
        <end position="447"/>
    </location>
</feature>
<organism evidence="4 5">
    <name type="scientific">Juglans regia</name>
    <name type="common">English walnut</name>
    <dbReference type="NCBI Taxonomy" id="51240"/>
    <lineage>
        <taxon>Eukaryota</taxon>
        <taxon>Viridiplantae</taxon>
        <taxon>Streptophyta</taxon>
        <taxon>Embryophyta</taxon>
        <taxon>Tracheophyta</taxon>
        <taxon>Spermatophyta</taxon>
        <taxon>Magnoliopsida</taxon>
        <taxon>eudicotyledons</taxon>
        <taxon>Gunneridae</taxon>
        <taxon>Pentapetalae</taxon>
        <taxon>rosids</taxon>
        <taxon>fabids</taxon>
        <taxon>Fagales</taxon>
        <taxon>Juglandaceae</taxon>
        <taxon>Juglans</taxon>
    </lineage>
</organism>
<dbReference type="FunCoup" id="A0A2I4H947">
    <property type="interactions" value="4"/>
</dbReference>
<dbReference type="GeneID" id="109014626"/>
<evidence type="ECO:0000259" key="3">
    <source>
        <dbReference type="Pfam" id="PF14392"/>
    </source>
</evidence>
<accession>A0A2I4H947</accession>
<feature type="region of interest" description="Disordered" evidence="1">
    <location>
        <begin position="1"/>
        <end position="29"/>
    </location>
</feature>
<evidence type="ECO:0000256" key="1">
    <source>
        <dbReference type="SAM" id="MobiDB-lite"/>
    </source>
</evidence>
<dbReference type="OrthoDB" id="1750606at2759"/>
<name>A0A2I4H947_JUGRE</name>
<dbReference type="Proteomes" id="UP000235220">
    <property type="component" value="Chromosome 5"/>
</dbReference>
<dbReference type="Pfam" id="PF14392">
    <property type="entry name" value="zf-CCHC_4"/>
    <property type="match status" value="1"/>
</dbReference>
<evidence type="ECO:0000259" key="2">
    <source>
        <dbReference type="Pfam" id="PF14111"/>
    </source>
</evidence>
<keyword evidence="4" id="KW-1185">Reference proteome</keyword>
<protein>
    <submittedName>
        <fullName evidence="5">Uncharacterized protein LOC109014626</fullName>
    </submittedName>
</protein>
<dbReference type="AlphaFoldDB" id="A0A2I4H947"/>
<dbReference type="InterPro" id="IPR040256">
    <property type="entry name" value="At4g02000-like"/>
</dbReference>
<dbReference type="InterPro" id="IPR025836">
    <property type="entry name" value="Zn_knuckle_CX2CX4HX4C"/>
</dbReference>
<evidence type="ECO:0000313" key="4">
    <source>
        <dbReference type="Proteomes" id="UP000235220"/>
    </source>
</evidence>
<gene>
    <name evidence="5" type="primary">LOC109014626</name>
</gene>
<feature type="domain" description="Zinc knuckle CX2CX4HX4C" evidence="3">
    <location>
        <begin position="210"/>
        <end position="256"/>
    </location>
</feature>
<feature type="domain" description="DUF4283" evidence="2">
    <location>
        <begin position="72"/>
        <end position="149"/>
    </location>
</feature>
<dbReference type="RefSeq" id="XP_018852674.2">
    <property type="nucleotide sequence ID" value="XM_018997129.2"/>
</dbReference>
<evidence type="ECO:0000313" key="5">
    <source>
        <dbReference type="RefSeq" id="XP_018852674.2"/>
    </source>
</evidence>
<feature type="compositionally biased region" description="Basic residues" evidence="1">
    <location>
        <begin position="1"/>
        <end position="12"/>
    </location>
</feature>
<dbReference type="Gramene" id="Jr05_09400_p1">
    <property type="protein sequence ID" value="cds.Jr05_09400_p1"/>
    <property type="gene ID" value="Jr05_09400"/>
</dbReference>
<feature type="region of interest" description="Disordered" evidence="1">
    <location>
        <begin position="434"/>
        <end position="471"/>
    </location>
</feature>
<sequence length="471" mass="53795">MSGKGRKVRGVRRNTVEKGAEGGKITEKFREEQGERMEDLEEQWNKLHLLEDEEATIVFDEEVGEEISYRGECSLVGKVCMDRTISKEVVENTMKRVWKISKPAKFLEVDTNVFTITFANPADKYRVWSGRPWSFDYHLFALKLFDEDTPPQKLRFMQERFWIQFHNLPLSCMNEDRGRQLGNTIGVVEKVDVKEDGSGWGRYLRVLIVIDLQKPLARGKTINVRGEKLWIPIRYENLPRFCFSCGCLIHEKGGCENKSVGTDQYGVWLRADMKRGEKTKREGESVNLMKNNVGKGGHIQVEGDDAANIEKGKKGLNGGKTNVMEEGLSEVELEERSAKENEKEGKLNGEVISNKHVEAVKIRTNGEEVMKEGIGYEKELIIVDEEQKGDLNETIQDLIINKGEWKRRAREKGKNVINIGEHLVKKRRYEGEEGGAIKRLKEQKDSESGEGEENNSLISMVVAVQQPHHSQ</sequence>
<feature type="compositionally biased region" description="Basic and acidic residues" evidence="1">
    <location>
        <begin position="14"/>
        <end position="29"/>
    </location>
</feature>
<dbReference type="PANTHER" id="PTHR31286">
    <property type="entry name" value="GLYCINE-RICH CELL WALL STRUCTURAL PROTEIN 1.8-LIKE"/>
    <property type="match status" value="1"/>
</dbReference>
<dbReference type="KEGG" id="jre:109014626"/>
<dbReference type="InterPro" id="IPR025558">
    <property type="entry name" value="DUF4283"/>
</dbReference>
<proteinExistence type="predicted"/>